<evidence type="ECO:0000313" key="3">
    <source>
        <dbReference type="Proteomes" id="UP000184301"/>
    </source>
</evidence>
<organism evidence="2 3">
    <name type="scientific">Hespellia stercorisuis DSM 15480</name>
    <dbReference type="NCBI Taxonomy" id="1121950"/>
    <lineage>
        <taxon>Bacteria</taxon>
        <taxon>Bacillati</taxon>
        <taxon>Bacillota</taxon>
        <taxon>Clostridia</taxon>
        <taxon>Lachnospirales</taxon>
        <taxon>Lachnospiraceae</taxon>
        <taxon>Hespellia</taxon>
    </lineage>
</organism>
<dbReference type="PANTHER" id="PTHR34825">
    <property type="entry name" value="CONSERVED PROTEIN, WITH A WEAK D-GALACTARATE DEHYDRATASE/ALTRONATE HYDROLASE DOMAIN"/>
    <property type="match status" value="1"/>
</dbReference>
<dbReference type="SUPFAM" id="SSF52540">
    <property type="entry name" value="P-loop containing nucleoside triphosphate hydrolases"/>
    <property type="match status" value="1"/>
</dbReference>
<proteinExistence type="predicted"/>
<dbReference type="EMBL" id="FQZY01000038">
    <property type="protein sequence ID" value="SHK25625.1"/>
    <property type="molecule type" value="Genomic_DNA"/>
</dbReference>
<accession>A0A1M6QZG9</accession>
<evidence type="ECO:0000313" key="2">
    <source>
        <dbReference type="EMBL" id="SHK25625.1"/>
    </source>
</evidence>
<protein>
    <submittedName>
        <fullName evidence="2">Predicted AAA-ATPase</fullName>
    </submittedName>
</protein>
<reference evidence="2 3" key="1">
    <citation type="submission" date="2016-11" db="EMBL/GenBank/DDBJ databases">
        <authorList>
            <person name="Jaros S."/>
            <person name="Januszkiewicz K."/>
            <person name="Wedrychowicz H."/>
        </authorList>
    </citation>
    <scope>NUCLEOTIDE SEQUENCE [LARGE SCALE GENOMIC DNA]</scope>
    <source>
        <strain evidence="2 3">DSM 15480</strain>
    </source>
</reference>
<dbReference type="OrthoDB" id="2051372at2"/>
<dbReference type="InterPro" id="IPR018631">
    <property type="entry name" value="AAA-ATPase-like_dom"/>
</dbReference>
<gene>
    <name evidence="2" type="ORF">SAMN02745243_02574</name>
</gene>
<dbReference type="PANTHER" id="PTHR34825:SF1">
    <property type="entry name" value="AAA-ATPASE-LIKE DOMAIN-CONTAINING PROTEIN"/>
    <property type="match status" value="1"/>
</dbReference>
<dbReference type="STRING" id="1121950.SAMN02745243_02574"/>
<evidence type="ECO:0000259" key="1">
    <source>
        <dbReference type="Pfam" id="PF09820"/>
    </source>
</evidence>
<dbReference type="RefSeq" id="WP_073111086.1">
    <property type="nucleotide sequence ID" value="NZ_FQZY01000038.1"/>
</dbReference>
<keyword evidence="3" id="KW-1185">Reference proteome</keyword>
<dbReference type="Pfam" id="PF09820">
    <property type="entry name" value="AAA-ATPase_like"/>
    <property type="match status" value="1"/>
</dbReference>
<dbReference type="Proteomes" id="UP000184301">
    <property type="component" value="Unassembled WGS sequence"/>
</dbReference>
<feature type="domain" description="AAA-ATPase-like" evidence="1">
    <location>
        <begin position="7"/>
        <end position="193"/>
    </location>
</feature>
<dbReference type="InterPro" id="IPR027417">
    <property type="entry name" value="P-loop_NTPase"/>
</dbReference>
<name>A0A1M6QZG9_9FIRM</name>
<dbReference type="AlphaFoldDB" id="A0A1M6QZG9"/>
<sequence>MTYTPLPIGIDDFEKIITKEYYYVDKSLLIKELLDKKGEVNLFTRPRRFGKTLNLSMLRYFFEKPLDGTSRKHLFEGLRIMDAGEKYTSEQEQYPVITLTLKSAKQKDYADAFGRMKEAIAEEYQRHADVMKSLKLESDQTLFYNIMSRTAEDASYLTSLKFLSKCLYECYGKKAIILIDEYDVPLENAYYKKFVTVQNSIS</sequence>